<dbReference type="EMBL" id="BMIA01000001">
    <property type="protein sequence ID" value="GGH25360.1"/>
    <property type="molecule type" value="Genomic_DNA"/>
</dbReference>
<feature type="coiled-coil region" evidence="1">
    <location>
        <begin position="361"/>
        <end position="388"/>
    </location>
</feature>
<dbReference type="Proteomes" id="UP000600214">
    <property type="component" value="Unassembled WGS sequence"/>
</dbReference>
<feature type="transmembrane region" description="Helical" evidence="2">
    <location>
        <begin position="338"/>
        <end position="359"/>
    </location>
</feature>
<name>A0ABQ1YIB9_9BACT</name>
<dbReference type="RefSeq" id="WP_188929157.1">
    <property type="nucleotide sequence ID" value="NZ_BMIA01000001.1"/>
</dbReference>
<evidence type="ECO:0000256" key="2">
    <source>
        <dbReference type="SAM" id="Phobius"/>
    </source>
</evidence>
<feature type="domain" description="Signal transduction histidine kinase internal region" evidence="3">
    <location>
        <begin position="381"/>
        <end position="455"/>
    </location>
</feature>
<dbReference type="InterPro" id="IPR050640">
    <property type="entry name" value="Bact_2-comp_sensor_kinase"/>
</dbReference>
<evidence type="ECO:0000256" key="1">
    <source>
        <dbReference type="SAM" id="Coils"/>
    </source>
</evidence>
<protein>
    <recommendedName>
        <fullName evidence="3">Signal transduction histidine kinase internal region domain-containing protein</fullName>
    </recommendedName>
</protein>
<keyword evidence="1" id="KW-0175">Coiled coil</keyword>
<keyword evidence="2" id="KW-0812">Transmembrane</keyword>
<comment type="caution">
    <text evidence="4">The sequence shown here is derived from an EMBL/GenBank/DDBJ whole genome shotgun (WGS) entry which is preliminary data.</text>
</comment>
<dbReference type="InterPro" id="IPR036890">
    <property type="entry name" value="HATPase_C_sf"/>
</dbReference>
<evidence type="ECO:0000259" key="3">
    <source>
        <dbReference type="Pfam" id="PF06580"/>
    </source>
</evidence>
<keyword evidence="2" id="KW-1133">Transmembrane helix</keyword>
<proteinExistence type="predicted"/>
<sequence length="576" mass="65140">MKTLALLILLFIPVITRGQYGTNNILAIKEIHNGIVCDSCIFTMAGNVTASPEKVSFLTPNHENQFLYTDATLTRELSTVDPSKFFISMAGFSLDFYPFGKVLARRGDSIPHIDFKDLQFRTLLNGKLNNDWTNVVSLKNDPDFYIGHADLNSFRDQPDNVKTTPAEHYHAGKFELRLNDSLNVEFRDKNTLADVYHFSITRVRSVPDYFNFVDFSSDKSFEEILNTEINKAYTKQGPQADHFEIAAGHSALLRFSNHEQYNFFGRTPKNSGIEYAIGKPENWRRLGGENNVKFTSGYTYIYLDKPKPGNTVKIFLRYKHQPESIHEVTVDVTPLHAGWVNIALPILGIIIIALLAIFIQKQRHKRQLVRLNNKKNEIENQLQLLSGQLNPHFLFNSLNAVQSLIRQNDPEAANQYITEVATFMRTIMDSGRKELVSLKEEISIEEKYIALEQKRKTFTYSFRNECGNDLDSIDFPPLLLQPIIENSIRHGLADTVRNPTLTVTIRCDATDLIVATGDNGIGFDASVKATGHGLSLTGKRIALINEKLPAMQIILQTKSSPGAGTITEIRLLKWLT</sequence>
<evidence type="ECO:0000313" key="5">
    <source>
        <dbReference type="Proteomes" id="UP000600214"/>
    </source>
</evidence>
<dbReference type="Pfam" id="PF06580">
    <property type="entry name" value="His_kinase"/>
    <property type="match status" value="1"/>
</dbReference>
<gene>
    <name evidence="4" type="ORF">GCM10007423_09510</name>
</gene>
<dbReference type="PANTHER" id="PTHR34220:SF7">
    <property type="entry name" value="SENSOR HISTIDINE KINASE YPDA"/>
    <property type="match status" value="1"/>
</dbReference>
<dbReference type="SUPFAM" id="SSF55874">
    <property type="entry name" value="ATPase domain of HSP90 chaperone/DNA topoisomerase II/histidine kinase"/>
    <property type="match status" value="1"/>
</dbReference>
<organism evidence="4 5">
    <name type="scientific">Dyadobacter endophyticus</name>
    <dbReference type="NCBI Taxonomy" id="1749036"/>
    <lineage>
        <taxon>Bacteria</taxon>
        <taxon>Pseudomonadati</taxon>
        <taxon>Bacteroidota</taxon>
        <taxon>Cytophagia</taxon>
        <taxon>Cytophagales</taxon>
        <taxon>Spirosomataceae</taxon>
        <taxon>Dyadobacter</taxon>
    </lineage>
</organism>
<keyword evidence="2" id="KW-0472">Membrane</keyword>
<reference evidence="5" key="1">
    <citation type="journal article" date="2019" name="Int. J. Syst. Evol. Microbiol.">
        <title>The Global Catalogue of Microorganisms (GCM) 10K type strain sequencing project: providing services to taxonomists for standard genome sequencing and annotation.</title>
        <authorList>
            <consortium name="The Broad Institute Genomics Platform"/>
            <consortium name="The Broad Institute Genome Sequencing Center for Infectious Disease"/>
            <person name="Wu L."/>
            <person name="Ma J."/>
        </authorList>
    </citation>
    <scope>NUCLEOTIDE SEQUENCE [LARGE SCALE GENOMIC DNA]</scope>
    <source>
        <strain evidence="5">CGMCC 1.15288</strain>
    </source>
</reference>
<evidence type="ECO:0000313" key="4">
    <source>
        <dbReference type="EMBL" id="GGH25360.1"/>
    </source>
</evidence>
<keyword evidence="5" id="KW-1185">Reference proteome</keyword>
<dbReference type="PANTHER" id="PTHR34220">
    <property type="entry name" value="SENSOR HISTIDINE KINASE YPDA"/>
    <property type="match status" value="1"/>
</dbReference>
<dbReference type="InterPro" id="IPR010559">
    <property type="entry name" value="Sig_transdc_His_kin_internal"/>
</dbReference>
<dbReference type="Gene3D" id="3.30.565.10">
    <property type="entry name" value="Histidine kinase-like ATPase, C-terminal domain"/>
    <property type="match status" value="1"/>
</dbReference>
<accession>A0ABQ1YIB9</accession>